<sequence>FLSRGSIIIFMISKGPLMRKQEVTVTKFATDNIRTKLFAKNRDSSDQATFFQSSTVQF</sequence>
<feature type="non-terminal residue" evidence="1">
    <location>
        <position position="58"/>
    </location>
</feature>
<evidence type="ECO:0000313" key="1">
    <source>
        <dbReference type="EMBL" id="KAF5895028.1"/>
    </source>
</evidence>
<dbReference type="EMBL" id="QNUK01000344">
    <property type="protein sequence ID" value="KAF5895028.1"/>
    <property type="molecule type" value="Genomic_DNA"/>
</dbReference>
<organism evidence="1 2">
    <name type="scientific">Clarias magur</name>
    <name type="common">Asian catfish</name>
    <name type="synonym">Macropteronotus magur</name>
    <dbReference type="NCBI Taxonomy" id="1594786"/>
    <lineage>
        <taxon>Eukaryota</taxon>
        <taxon>Metazoa</taxon>
        <taxon>Chordata</taxon>
        <taxon>Craniata</taxon>
        <taxon>Vertebrata</taxon>
        <taxon>Euteleostomi</taxon>
        <taxon>Actinopterygii</taxon>
        <taxon>Neopterygii</taxon>
        <taxon>Teleostei</taxon>
        <taxon>Ostariophysi</taxon>
        <taxon>Siluriformes</taxon>
        <taxon>Clariidae</taxon>
        <taxon>Clarias</taxon>
    </lineage>
</organism>
<dbReference type="Proteomes" id="UP000727407">
    <property type="component" value="Unassembled WGS sequence"/>
</dbReference>
<evidence type="ECO:0000313" key="2">
    <source>
        <dbReference type="Proteomes" id="UP000727407"/>
    </source>
</evidence>
<proteinExistence type="predicted"/>
<dbReference type="AlphaFoldDB" id="A0A8J4TV75"/>
<comment type="caution">
    <text evidence="1">The sequence shown here is derived from an EMBL/GenBank/DDBJ whole genome shotgun (WGS) entry which is preliminary data.</text>
</comment>
<reference evidence="1" key="1">
    <citation type="submission" date="2020-07" db="EMBL/GenBank/DDBJ databases">
        <title>Clarias magur genome sequencing, assembly and annotation.</title>
        <authorList>
            <person name="Kushwaha B."/>
            <person name="Kumar R."/>
            <person name="Das P."/>
            <person name="Joshi C.G."/>
            <person name="Kumar D."/>
            <person name="Nagpure N.S."/>
            <person name="Pandey M."/>
            <person name="Agarwal S."/>
            <person name="Srivastava S."/>
            <person name="Singh M."/>
            <person name="Sahoo L."/>
            <person name="Jayasankar P."/>
            <person name="Meher P.K."/>
            <person name="Koringa P.G."/>
            <person name="Iquebal M.A."/>
            <person name="Das S.P."/>
            <person name="Bit A."/>
            <person name="Patnaik S."/>
            <person name="Patel N."/>
            <person name="Shah T.M."/>
            <person name="Hinsu A."/>
            <person name="Jena J.K."/>
        </authorList>
    </citation>
    <scope>NUCLEOTIDE SEQUENCE</scope>
    <source>
        <strain evidence="1">CIFAMagur01</strain>
        <tissue evidence="1">Testis</tissue>
    </source>
</reference>
<protein>
    <submittedName>
        <fullName evidence="1">Uncharacterized protein</fullName>
    </submittedName>
</protein>
<keyword evidence="2" id="KW-1185">Reference proteome</keyword>
<name>A0A8J4TV75_CLAMG</name>
<gene>
    <name evidence="1" type="ORF">DAT39_015246</name>
</gene>
<accession>A0A8J4TV75</accession>
<feature type="non-terminal residue" evidence="1">
    <location>
        <position position="1"/>
    </location>
</feature>